<protein>
    <submittedName>
        <fullName evidence="1">Uncharacterized protein</fullName>
    </submittedName>
</protein>
<name>A0ABN8Y965_RANTA</name>
<dbReference type="EMBL" id="OX459952">
    <property type="protein sequence ID" value="CAI9158107.1"/>
    <property type="molecule type" value="Genomic_DNA"/>
</dbReference>
<keyword evidence="2" id="KW-1185">Reference proteome</keyword>
<dbReference type="Proteomes" id="UP001176941">
    <property type="component" value="Chromosome 16"/>
</dbReference>
<reference evidence="1" key="1">
    <citation type="submission" date="2023-04" db="EMBL/GenBank/DDBJ databases">
        <authorList>
            <consortium name="ELIXIR-Norway"/>
        </authorList>
    </citation>
    <scope>NUCLEOTIDE SEQUENCE [LARGE SCALE GENOMIC DNA]</scope>
</reference>
<proteinExistence type="predicted"/>
<gene>
    <name evidence="1" type="ORF">MRATA1EN1_LOCUS7069</name>
</gene>
<accession>A0ABN8Y965</accession>
<evidence type="ECO:0000313" key="1">
    <source>
        <dbReference type="EMBL" id="CAI9158107.1"/>
    </source>
</evidence>
<organism evidence="1 2">
    <name type="scientific">Rangifer tarandus platyrhynchus</name>
    <name type="common">Svalbard reindeer</name>
    <dbReference type="NCBI Taxonomy" id="3082113"/>
    <lineage>
        <taxon>Eukaryota</taxon>
        <taxon>Metazoa</taxon>
        <taxon>Chordata</taxon>
        <taxon>Craniata</taxon>
        <taxon>Vertebrata</taxon>
        <taxon>Euteleostomi</taxon>
        <taxon>Mammalia</taxon>
        <taxon>Eutheria</taxon>
        <taxon>Laurasiatheria</taxon>
        <taxon>Artiodactyla</taxon>
        <taxon>Ruminantia</taxon>
        <taxon>Pecora</taxon>
        <taxon>Cervidae</taxon>
        <taxon>Odocoileinae</taxon>
        <taxon>Rangifer</taxon>
    </lineage>
</organism>
<sequence>MSLQALGVCCNGHGHPHDTELPWQLLEELGSVPCKSKSVVFDLLACLSVAAGASLECAFEPLLAPSGGAWGSQNGGRVALEQWSPKGRFAVVLRSRGEELIGFVVTSRSCQELTSALVTDEDITVTGSETAQLASQATNRAMLI</sequence>
<evidence type="ECO:0000313" key="2">
    <source>
        <dbReference type="Proteomes" id="UP001176941"/>
    </source>
</evidence>